<evidence type="ECO:0000256" key="12">
    <source>
        <dbReference type="SAM" id="SignalP"/>
    </source>
</evidence>
<comment type="cofactor">
    <cofactor evidence="1">
        <name>Ca(2+)</name>
        <dbReference type="ChEBI" id="CHEBI:29108"/>
    </cofactor>
</comment>
<feature type="active site" description="Charge relay system" evidence="9">
    <location>
        <position position="614"/>
    </location>
</feature>
<dbReference type="InterPro" id="IPR023828">
    <property type="entry name" value="Peptidase_S8_Ser-AS"/>
</dbReference>
<evidence type="ECO:0000256" key="7">
    <source>
        <dbReference type="ARBA" id="ARBA00022825"/>
    </source>
</evidence>
<dbReference type="InterPro" id="IPR037045">
    <property type="entry name" value="S8pro/Inhibitor_I9_sf"/>
</dbReference>
<dbReference type="RefSeq" id="WP_248266644.1">
    <property type="nucleotide sequence ID" value="NZ_CP096034.1"/>
</dbReference>
<keyword evidence="7 9" id="KW-0720">Serine protease</keyword>
<dbReference type="InterPro" id="IPR050131">
    <property type="entry name" value="Peptidase_S8_subtilisin-like"/>
</dbReference>
<keyword evidence="16" id="KW-1185">Reference proteome</keyword>
<dbReference type="InterPro" id="IPR046450">
    <property type="entry name" value="PA_dom_sf"/>
</dbReference>
<dbReference type="Gene3D" id="3.30.70.80">
    <property type="entry name" value="Peptidase S8 propeptide/proteinase inhibitor I9"/>
    <property type="match status" value="1"/>
</dbReference>
<dbReference type="CDD" id="cd07475">
    <property type="entry name" value="Peptidases_S8_C5a_Peptidase"/>
    <property type="match status" value="1"/>
</dbReference>
<dbReference type="PANTHER" id="PTHR43806:SF11">
    <property type="entry name" value="CEREVISIN-RELATED"/>
    <property type="match status" value="1"/>
</dbReference>
<feature type="domain" description="Inhibitor I9" evidence="14">
    <location>
        <begin position="92"/>
        <end position="170"/>
    </location>
</feature>
<evidence type="ECO:0000256" key="4">
    <source>
        <dbReference type="ARBA" id="ARBA00022525"/>
    </source>
</evidence>
<evidence type="ECO:0000256" key="5">
    <source>
        <dbReference type="ARBA" id="ARBA00022670"/>
    </source>
</evidence>
<dbReference type="PRINTS" id="PR00723">
    <property type="entry name" value="SUBTILISIN"/>
</dbReference>
<evidence type="ECO:0000256" key="10">
    <source>
        <dbReference type="RuleBase" id="RU003355"/>
    </source>
</evidence>
<dbReference type="Gene3D" id="3.40.50.200">
    <property type="entry name" value="Peptidase S8/S53 domain"/>
    <property type="match status" value="1"/>
</dbReference>
<dbReference type="InterPro" id="IPR015500">
    <property type="entry name" value="Peptidase_S8_subtilisin-rel"/>
</dbReference>
<dbReference type="Pfam" id="PF05922">
    <property type="entry name" value="Inhibitor_I9"/>
    <property type="match status" value="1"/>
</dbReference>
<dbReference type="PROSITE" id="PS00137">
    <property type="entry name" value="SUBTILASE_HIS"/>
    <property type="match status" value="1"/>
</dbReference>
<evidence type="ECO:0000256" key="11">
    <source>
        <dbReference type="SAM" id="MobiDB-lite"/>
    </source>
</evidence>
<dbReference type="PANTHER" id="PTHR43806">
    <property type="entry name" value="PEPTIDASE S8"/>
    <property type="match status" value="1"/>
</dbReference>
<keyword evidence="8" id="KW-0106">Calcium</keyword>
<dbReference type="Gene3D" id="2.60.40.1710">
    <property type="entry name" value="Subtilisin-like superfamily"/>
    <property type="match status" value="1"/>
</dbReference>
<dbReference type="SUPFAM" id="SSF52025">
    <property type="entry name" value="PA domain"/>
    <property type="match status" value="1"/>
</dbReference>
<protein>
    <submittedName>
        <fullName evidence="15">S8 family serine peptidase</fullName>
    </submittedName>
</protein>
<dbReference type="PROSITE" id="PS00138">
    <property type="entry name" value="SUBTILASE_SER"/>
    <property type="match status" value="1"/>
</dbReference>
<name>A0ABY4JHS3_9BACI</name>
<dbReference type="InterPro" id="IPR022398">
    <property type="entry name" value="Peptidase_S8_His-AS"/>
</dbReference>
<dbReference type="InterPro" id="IPR000209">
    <property type="entry name" value="Peptidase_S8/S53_dom"/>
</dbReference>
<proteinExistence type="inferred from homology"/>
<dbReference type="InterPro" id="IPR034216">
    <property type="entry name" value="C5a_Peptidase"/>
</dbReference>
<evidence type="ECO:0000313" key="15">
    <source>
        <dbReference type="EMBL" id="UPM53374.1"/>
    </source>
</evidence>
<feature type="domain" description="Peptidase S8/S53" evidence="13">
    <location>
        <begin position="199"/>
        <end position="676"/>
    </location>
</feature>
<dbReference type="SUPFAM" id="SSF52743">
    <property type="entry name" value="Subtilisin-like"/>
    <property type="match status" value="1"/>
</dbReference>
<dbReference type="Pfam" id="PF00082">
    <property type="entry name" value="Peptidase_S8"/>
    <property type="match status" value="1"/>
</dbReference>
<keyword evidence="5 9" id="KW-0645">Protease</keyword>
<keyword evidence="4" id="KW-0964">Secreted</keyword>
<feature type="compositionally biased region" description="Polar residues" evidence="11">
    <location>
        <begin position="61"/>
        <end position="74"/>
    </location>
</feature>
<evidence type="ECO:0000259" key="13">
    <source>
        <dbReference type="Pfam" id="PF00082"/>
    </source>
</evidence>
<accession>A0ABY4JHS3</accession>
<feature type="active site" description="Charge relay system" evidence="9">
    <location>
        <position position="208"/>
    </location>
</feature>
<evidence type="ECO:0000256" key="3">
    <source>
        <dbReference type="ARBA" id="ARBA00011073"/>
    </source>
</evidence>
<evidence type="ECO:0000256" key="2">
    <source>
        <dbReference type="ARBA" id="ARBA00004613"/>
    </source>
</evidence>
<evidence type="ECO:0000259" key="14">
    <source>
        <dbReference type="Pfam" id="PF05922"/>
    </source>
</evidence>
<evidence type="ECO:0000313" key="16">
    <source>
        <dbReference type="Proteomes" id="UP000830639"/>
    </source>
</evidence>
<evidence type="ECO:0000256" key="1">
    <source>
        <dbReference type="ARBA" id="ARBA00001913"/>
    </source>
</evidence>
<organism evidence="15 16">
    <name type="scientific">Gottfriedia acidiceleris</name>
    <dbReference type="NCBI Taxonomy" id="371036"/>
    <lineage>
        <taxon>Bacteria</taxon>
        <taxon>Bacillati</taxon>
        <taxon>Bacillota</taxon>
        <taxon>Bacilli</taxon>
        <taxon>Bacillales</taxon>
        <taxon>Bacillaceae</taxon>
        <taxon>Gottfriedia</taxon>
    </lineage>
</organism>
<dbReference type="Gene3D" id="3.50.30.30">
    <property type="match status" value="1"/>
</dbReference>
<dbReference type="Proteomes" id="UP000830639">
    <property type="component" value="Chromosome"/>
</dbReference>
<evidence type="ECO:0000256" key="6">
    <source>
        <dbReference type="ARBA" id="ARBA00022801"/>
    </source>
</evidence>
<feature type="signal peptide" evidence="12">
    <location>
        <begin position="1"/>
        <end position="29"/>
    </location>
</feature>
<keyword evidence="12" id="KW-0732">Signal</keyword>
<evidence type="ECO:0000256" key="8">
    <source>
        <dbReference type="ARBA" id="ARBA00022837"/>
    </source>
</evidence>
<dbReference type="EMBL" id="CP096034">
    <property type="protein sequence ID" value="UPM53374.1"/>
    <property type="molecule type" value="Genomic_DNA"/>
</dbReference>
<dbReference type="InterPro" id="IPR023827">
    <property type="entry name" value="Peptidase_S8_Asp-AS"/>
</dbReference>
<reference evidence="15 16" key="1">
    <citation type="submission" date="2022-04" db="EMBL/GenBank/DDBJ databases">
        <title>Mechanism of arsenic methylation and mitigation arsenic toxicity by Bacillus sp. LH14 from an Arsenic-Contaminated Paddy Soil.</title>
        <authorList>
            <person name="Wang D."/>
        </authorList>
    </citation>
    <scope>NUCLEOTIDE SEQUENCE [LARGE SCALE GENOMIC DNA]</scope>
    <source>
        <strain evidence="15 16">LH14</strain>
    </source>
</reference>
<comment type="similarity">
    <text evidence="3 9 10">Belongs to the peptidase S8 family.</text>
</comment>
<evidence type="ECO:0000256" key="9">
    <source>
        <dbReference type="PROSITE-ProRule" id="PRU01240"/>
    </source>
</evidence>
<feature type="region of interest" description="Disordered" evidence="11">
    <location>
        <begin position="55"/>
        <end position="74"/>
    </location>
</feature>
<keyword evidence="6 9" id="KW-0378">Hydrolase</keyword>
<sequence length="1186" mass="129849">MKNGTLKAFKVMSTAALTSLIFTSFSVFAENNDISFQNPTDEIAEQGTPIVVQRNTDTDQENSLYKDTQNQDVQNEDAQTNNYKPDELVHLIVQVDEPSENEVTAQNKQALYTEKQDSVIDQLTKEKKSKSNDTMKVKHRYFEGFNGFSVETEYKNIKEIQSMPGVTHVSVARTYKENMAASKELVQAQKVWEQYGYKGEGLVVGVVDSGIDYTHKDMKLSDDAKAKERWTQDKMNQKMAQTDVNEIWYSDKVPTGYDWADNDTNVIPGPKGSPHGTHVSGTIGANGDETKDGVVGIAPGVQLLAEKVFSDNASGAYEDDIIAGIEHAVTMGADVINMSLGTDSGYVDEEYDPIQKAIREATEQGTLVVVAAGNSAYSTQNLLVPSTLRPYAQDPDIGTVGAPGVSPYALSVASYENTKMHVYALGDESGLSVPFRDQTQFAPSYNFKVSNNLIADQSYDMVYVGEGKSATNYPKGKTGYIAVVKLLNQYSTVSSIQFTAKAAGAKAIIMIPPAGWSDYTSLPVTPTAVPTASTSKVLGEALLNKMQNMPSGQYLSLKYKGGTYVDNPAKDTMSYFSSMGAPHTLDFKPEISAPGGNIYSTIPGNSYEVMSGTSMATPHVAGGSALLLQALYEKGLTHSEDTVLKAKLALMNTANVVIDPRTNGEVPYSPRIQGSGLMKIQNAINTPVIVTARNTPLEKAGAVALKEIGQNTSFKLNMVAFDAPKGKNNSADIEYNVYVDLLKDRTETKEFDFNGDGQTEPRDYLSLTSERISGAIVTVNDNIVSDKTGALVKIKPGQTKMLTVNVSLPDSLKKNSFVEGFVRLVPVSKDQDKAVSLSIPYMGFYGKWDELRNIDSPAWDHDNFTGHTALWDDMTEGGAPLGYTGKGFKLNHIAYSPNYINNGIFAGFTALRNLEKVESSIEDKDGNLIKYLGDFSEYSGTGQPFKFSKNIMSYGVYNYDGYKWDMKDPSTGQYVPDGTYQYVLKTTLDYPNARPQIVKMPMIVDSIPPKISDIKVTPKNGKYEVSWNAEDNASDYNSAVIYVNGVSYTPSLEAKSQIVNTEPKSIVILGIDYAGNVSWTTWGDPSYIKYTMAIQTWNVSPTVGVNQNKPVKINGYAYNRGDWTINVKNSSGQIVETSYLKNEHTLHANWVPDKNLPNGTYSITLDLVTKDGFKVTSTPKTVTVVQ</sequence>
<dbReference type="InterPro" id="IPR010259">
    <property type="entry name" value="S8pro/Inhibitor_I9"/>
</dbReference>
<feature type="chain" id="PRO_5046525380" evidence="12">
    <location>
        <begin position="30"/>
        <end position="1186"/>
    </location>
</feature>
<feature type="active site" description="Charge relay system" evidence="9">
    <location>
        <position position="275"/>
    </location>
</feature>
<dbReference type="PROSITE" id="PS51892">
    <property type="entry name" value="SUBTILASE"/>
    <property type="match status" value="1"/>
</dbReference>
<comment type="subcellular location">
    <subcellularLocation>
        <location evidence="2">Secreted</location>
    </subcellularLocation>
</comment>
<dbReference type="PROSITE" id="PS00136">
    <property type="entry name" value="SUBTILASE_ASP"/>
    <property type="match status" value="1"/>
</dbReference>
<gene>
    <name evidence="15" type="ORF">MY490_16435</name>
</gene>
<dbReference type="InterPro" id="IPR036852">
    <property type="entry name" value="Peptidase_S8/S53_dom_sf"/>
</dbReference>